<evidence type="ECO:0000313" key="2">
    <source>
        <dbReference type="Proteomes" id="UP001058074"/>
    </source>
</evidence>
<dbReference type="EMBL" id="BROD01000001">
    <property type="protein sequence ID" value="GKX68592.1"/>
    <property type="molecule type" value="Genomic_DNA"/>
</dbReference>
<evidence type="ECO:0000313" key="1">
    <source>
        <dbReference type="EMBL" id="GKX68592.1"/>
    </source>
</evidence>
<proteinExistence type="predicted"/>
<sequence length="425" mass="47025">MNNKKNVYLMYLIVFLQGFVFYAPISTLYRQARGITIYDIFVIESVYWIIAILGEVPWGWFADRFGYKKTLVIANLIFFISKIVFYGAYSFPMFLLERVFLAIALSGLSGCDMAFLYSSIDEAESQKVFGRYSFCMTAGFLICSLMSTPIIACSMDLAALLTIIPYGLATIASLFLKEVKGEAEEKQNFKESFKRVLGNKNIFFLLVSVALITEVYQAITVVLNQPQYARSGIDVKYFGILLAAVQIIALASAKVHKITEKFGNHKSILGLILAMMMSCIILVLTRSPILSVLSVMIVSGSMALIHPIVADVENKTITTQDRATILSIYAIIGDLVATVINPMIGKAADMSLDISFKFCVGLCVVAVVLFLVYFRKEKYVVNGTEDETISNVKEDIVIDVGGEAILQDGITSDFADETIADNPNN</sequence>
<organism evidence="1 2">
    <name type="scientific">Inconstantimicrobium mannanitabidum</name>
    <dbReference type="NCBI Taxonomy" id="1604901"/>
    <lineage>
        <taxon>Bacteria</taxon>
        <taxon>Bacillati</taxon>
        <taxon>Bacillota</taxon>
        <taxon>Clostridia</taxon>
        <taxon>Eubacteriales</taxon>
        <taxon>Clostridiaceae</taxon>
        <taxon>Inconstantimicrobium</taxon>
    </lineage>
</organism>
<reference evidence="1" key="1">
    <citation type="journal article" date="2025" name="Int. J. Syst. Evol. Microbiol.">
        <title>Inconstantimicrobium mannanitabidum sp. nov., a novel member of the family Clostridiaceae isolated from anoxic soil under the treatment of reductive soil disinfestation.</title>
        <authorList>
            <person name="Ueki A."/>
            <person name="Tonouchi A."/>
            <person name="Honma S."/>
            <person name="Kaku N."/>
            <person name="Ueki K."/>
        </authorList>
    </citation>
    <scope>NUCLEOTIDE SEQUENCE</scope>
    <source>
        <strain evidence="1">TW13</strain>
    </source>
</reference>
<dbReference type="Proteomes" id="UP001058074">
    <property type="component" value="Unassembled WGS sequence"/>
</dbReference>
<name>A0ACB5RHN1_9CLOT</name>
<keyword evidence="2" id="KW-1185">Reference proteome</keyword>
<protein>
    <submittedName>
        <fullName evidence="1">MFS transporter</fullName>
    </submittedName>
</protein>
<accession>A0ACB5RHN1</accession>
<gene>
    <name evidence="1" type="ORF">rsdtw13_38500</name>
</gene>
<comment type="caution">
    <text evidence="1">The sequence shown here is derived from an EMBL/GenBank/DDBJ whole genome shotgun (WGS) entry which is preliminary data.</text>
</comment>